<organism evidence="1 2">
    <name type="scientific">Brachionus plicatilis</name>
    <name type="common">Marine rotifer</name>
    <name type="synonym">Brachionus muelleri</name>
    <dbReference type="NCBI Taxonomy" id="10195"/>
    <lineage>
        <taxon>Eukaryota</taxon>
        <taxon>Metazoa</taxon>
        <taxon>Spiralia</taxon>
        <taxon>Gnathifera</taxon>
        <taxon>Rotifera</taxon>
        <taxon>Eurotatoria</taxon>
        <taxon>Monogononta</taxon>
        <taxon>Pseudotrocha</taxon>
        <taxon>Ploima</taxon>
        <taxon>Brachionidae</taxon>
        <taxon>Brachionus</taxon>
    </lineage>
</organism>
<dbReference type="EMBL" id="REGN01002276">
    <property type="protein sequence ID" value="RNA29114.1"/>
    <property type="molecule type" value="Genomic_DNA"/>
</dbReference>
<evidence type="ECO:0000313" key="1">
    <source>
        <dbReference type="EMBL" id="RNA29114.1"/>
    </source>
</evidence>
<dbReference type="AlphaFoldDB" id="A0A3M7RZY8"/>
<reference evidence="1 2" key="1">
    <citation type="journal article" date="2018" name="Sci. Rep.">
        <title>Genomic signatures of local adaptation to the degree of environmental predictability in rotifers.</title>
        <authorList>
            <person name="Franch-Gras L."/>
            <person name="Hahn C."/>
            <person name="Garcia-Roger E.M."/>
            <person name="Carmona M.J."/>
            <person name="Serra M."/>
            <person name="Gomez A."/>
        </authorList>
    </citation>
    <scope>NUCLEOTIDE SEQUENCE [LARGE SCALE GENOMIC DNA]</scope>
    <source>
        <strain evidence="1">HYR1</strain>
    </source>
</reference>
<sequence>MYNLDSKLKIEIKIERSKYKLTIMGLPRTNNKLEGWHNGLQSTIKSHPDLLSLIHLAQKVGINLFNQNKNRIQSTLVNPDKFIFLNFVGISDYQRYRYLGK</sequence>
<gene>
    <name evidence="1" type="ORF">BpHYR1_009488</name>
</gene>
<comment type="caution">
    <text evidence="1">The sequence shown here is derived from an EMBL/GenBank/DDBJ whole genome shotgun (WGS) entry which is preliminary data.</text>
</comment>
<proteinExistence type="predicted"/>
<dbReference type="Proteomes" id="UP000276133">
    <property type="component" value="Unassembled WGS sequence"/>
</dbReference>
<keyword evidence="2" id="KW-1185">Reference proteome</keyword>
<accession>A0A3M7RZY8</accession>
<protein>
    <submittedName>
        <fullName evidence="1">Uncharacterized protein</fullName>
    </submittedName>
</protein>
<name>A0A3M7RZY8_BRAPC</name>
<evidence type="ECO:0000313" key="2">
    <source>
        <dbReference type="Proteomes" id="UP000276133"/>
    </source>
</evidence>